<organism evidence="1 2">
    <name type="scientific">Ramazzottius varieornatus</name>
    <name type="common">Water bear</name>
    <name type="synonym">Tardigrade</name>
    <dbReference type="NCBI Taxonomy" id="947166"/>
    <lineage>
        <taxon>Eukaryota</taxon>
        <taxon>Metazoa</taxon>
        <taxon>Ecdysozoa</taxon>
        <taxon>Tardigrada</taxon>
        <taxon>Eutardigrada</taxon>
        <taxon>Parachela</taxon>
        <taxon>Hypsibioidea</taxon>
        <taxon>Ramazzottiidae</taxon>
        <taxon>Ramazzottius</taxon>
    </lineage>
</organism>
<name>A0A1D1UZE9_RAMVA</name>
<dbReference type="Proteomes" id="UP000186922">
    <property type="component" value="Unassembled WGS sequence"/>
</dbReference>
<sequence>MAGMVQQKSSVYCRCGALGFTVGVPMTKKVGEFVNIPITNFYQAPENAVRHVNRHYHIKAEANALAFKETNILPLDPKNSYKVSVYISSLKIVELLARQEIAFRGTKCKLKSKEMKISTGHELFNVDGWGFSKFGAMYLFRMDSVDL</sequence>
<comment type="caution">
    <text evidence="1">The sequence shown here is derived from an EMBL/GenBank/DDBJ whole genome shotgun (WGS) entry which is preliminary data.</text>
</comment>
<keyword evidence="2" id="KW-1185">Reference proteome</keyword>
<dbReference type="AlphaFoldDB" id="A0A1D1UZE9"/>
<proteinExistence type="predicted"/>
<dbReference type="EMBL" id="BDGG01000003">
    <property type="protein sequence ID" value="GAU94841.1"/>
    <property type="molecule type" value="Genomic_DNA"/>
</dbReference>
<accession>A0A1D1UZE9</accession>
<gene>
    <name evidence="1" type="primary">RvY_06549</name>
    <name evidence="1" type="synonym">RvY_06549.3</name>
    <name evidence="1" type="ORF">RvY_06549-3</name>
</gene>
<evidence type="ECO:0000313" key="2">
    <source>
        <dbReference type="Proteomes" id="UP000186922"/>
    </source>
</evidence>
<reference evidence="1 2" key="1">
    <citation type="journal article" date="2016" name="Nat. Commun.">
        <title>Extremotolerant tardigrade genome and improved radiotolerance of human cultured cells by tardigrade-unique protein.</title>
        <authorList>
            <person name="Hashimoto T."/>
            <person name="Horikawa D.D."/>
            <person name="Saito Y."/>
            <person name="Kuwahara H."/>
            <person name="Kozuka-Hata H."/>
            <person name="Shin-I T."/>
            <person name="Minakuchi Y."/>
            <person name="Ohishi K."/>
            <person name="Motoyama A."/>
            <person name="Aizu T."/>
            <person name="Enomoto A."/>
            <person name="Kondo K."/>
            <person name="Tanaka S."/>
            <person name="Hara Y."/>
            <person name="Koshikawa S."/>
            <person name="Sagara H."/>
            <person name="Miura T."/>
            <person name="Yokobori S."/>
            <person name="Miyagawa K."/>
            <person name="Suzuki Y."/>
            <person name="Kubo T."/>
            <person name="Oyama M."/>
            <person name="Kohara Y."/>
            <person name="Fujiyama A."/>
            <person name="Arakawa K."/>
            <person name="Katayama T."/>
            <person name="Toyoda A."/>
            <person name="Kunieda T."/>
        </authorList>
    </citation>
    <scope>NUCLEOTIDE SEQUENCE [LARGE SCALE GENOMIC DNA]</scope>
    <source>
        <strain evidence="1 2">YOKOZUNA-1</strain>
    </source>
</reference>
<protein>
    <submittedName>
        <fullName evidence="1">Uncharacterized protein</fullName>
    </submittedName>
</protein>
<evidence type="ECO:0000313" key="1">
    <source>
        <dbReference type="EMBL" id="GAU94841.1"/>
    </source>
</evidence>